<proteinExistence type="inferred from homology"/>
<feature type="compositionally biased region" description="Pro residues" evidence="6">
    <location>
        <begin position="135"/>
        <end position="145"/>
    </location>
</feature>
<keyword evidence="4" id="KW-0508">mRNA splicing</keyword>
<feature type="compositionally biased region" description="Basic and acidic residues" evidence="6">
    <location>
        <begin position="383"/>
        <end position="442"/>
    </location>
</feature>
<dbReference type="GO" id="GO:0005634">
    <property type="term" value="C:nucleus"/>
    <property type="evidence" value="ECO:0007669"/>
    <property type="project" value="UniProtKB-SubCell"/>
</dbReference>
<feature type="compositionally biased region" description="Basic and acidic residues" evidence="6">
    <location>
        <begin position="1938"/>
        <end position="1951"/>
    </location>
</feature>
<gene>
    <name evidence="8" type="ORF">X975_23730</name>
</gene>
<evidence type="ECO:0000313" key="8">
    <source>
        <dbReference type="EMBL" id="KFM63180.1"/>
    </source>
</evidence>
<evidence type="ECO:0000256" key="1">
    <source>
        <dbReference type="ARBA" id="ARBA00004123"/>
    </source>
</evidence>
<keyword evidence="5" id="KW-0539">Nucleus</keyword>
<dbReference type="GO" id="GO:0036396">
    <property type="term" value="C:RNA N6-methyladenosine methyltransferase complex"/>
    <property type="evidence" value="ECO:0007669"/>
    <property type="project" value="TreeGrafter"/>
</dbReference>
<evidence type="ECO:0000256" key="6">
    <source>
        <dbReference type="SAM" id="MobiDB-lite"/>
    </source>
</evidence>
<feature type="region of interest" description="Disordered" evidence="6">
    <location>
        <begin position="1880"/>
        <end position="2113"/>
    </location>
</feature>
<dbReference type="InterPro" id="IPR026736">
    <property type="entry name" value="Virilizer"/>
</dbReference>
<feature type="compositionally biased region" description="Polar residues" evidence="6">
    <location>
        <begin position="1927"/>
        <end position="1936"/>
    </location>
</feature>
<evidence type="ECO:0000313" key="9">
    <source>
        <dbReference type="Proteomes" id="UP000054359"/>
    </source>
</evidence>
<sequence length="2113" mass="237661">MGDDCELLFFDTFSHDTSEELNLDLVQFPRPVYIFEIRIIPLGARVQADFPGGHRLGATNPSSFQLEFFVNDLSKRSASTFEKLGSMEYKQNIDIQFPVSNKIPTDGLVLRGWYNAVTLAVYGVLTKTTTKERSSPPPPPPPPPQTNSRAQAQDICSSKDFESPVGDSSISEWERQSRIPDVPPEPPPPPVRAHPPVVEAPRFVEVPQIIHQQAEQHVGYASEMPPNVIGTFSEPPPPIVYSECVSVPVPQVSAPPAPYTQYETHYPKPWPPAEEQYQPQSEPYDHQIYNRPPDNIYQPPPDNGRAMWETKDHHGPSDVSGHEHDSYVRPALLEHPSIHREKDILSKDRNRDRPWERDMHDYKEEENRIRDHDSKRKERGRRSREASWERSSVDSDRYRDRDRDRERIRDSCSRDRERDRDRNRDRNFLERNNRKDIREVKRPTTPPSPRKMRPHTPQTPPDVDKVSSGPRTPKEDEPVEMYDDRREEEMHHNFFEPISREHVPGEHLYNLSEGEIQDGENTEEDDGYEEIVSEEEDMSDVDDRVMDMNEMEYDLGDETWNFMSSFSPYNCELAMFQHFSDPTLFPFEVADIKNKKEKDGTVIEEKVQEADKIVDSLEQVNEQRTERWVETLEVVNEIMLSKLLAVKSEDKFKRTIDTLINWAVDGLDFELALKQPQTAYKVRHLKAGIRLATLLFQTNADIITELLDKEVPKLLIQLFEQPYMVLPLKLLILRSLDVVISTQYGLNYIVNKKLMISAPKAFEFNKNPEAEISDGIDSLKNVPKTCYQKLLEILVAKQQLTRAVVSLSALLNKIHVYEILLELSDCVEKVVQSTHVSESKSAPSDSPDVAEPRATSVESEGEVLDNITNSAENLVQIILSCLQEITYYYHTAWKNVAQPKRYLPARSQFEFPKPPYDPYPGLLRIFRENKLLENIFVLLSSPALSGHPAILTALKDLFTEFLSSQEGMLFLLSVPDIVNGIQRALLQTVDETREDATEENLAQNLGMQIIYHLQALFYVDSLMSYHARGGLQKEPDEPETVSALHHLYTMIFSPIGRPAVVNVLTTAENLNCLLPFVQMTGDEGVDIKQSKSVCTGYVAELLMLVVHYSEDIPTLEKFSDALFNLSQQELTPKLHDLGLWMSPTRSIPGYTHEAVGSLMTILKAHIEDSDTLPPELITALRILQYLTLPHGSSKLNEENGELKYMYAIIQVFAHDGMECFRGILQNVCDIFLKPSHQSPALVGLQGVLVTAIIKPSIFILKAILAYLISSRGTEFKDLTAIPVLLKVYSLMLLIPPSSFSYQLAQTVQAEVIEALLTYTQPFLGTIESEEAFSKSLWTEMVQEILKYIKLSPSNFVTGLTVLSELLPLPLPLQTREPLSEEEVTKMVNYRNLWSAHLHSLSATIQEVIVSLAATSCHPLQQLLRRACVQLADLAAPTALFVIRAVLDALLEALIIPSPDQKENLDPSVSVPHDSVPVLKTPTTSTARILTLVAYLVSHASFKIPLMHVLRGSVKADEKYVDVLTLMLELFNTPSEKSYVIQCQECVVSILQSLCDPDISFITFDSGASVTEVLSSSLPCKEHMSQICGALIQHIGCHQHSYSSVLPSLRSLVMLTEHDYGFYHVKQGLEQHPGAIYSLFTRFSLSFSKDSSDCLSTLSTTLEFLRLMVNGYEDGAQTGRSILLSLSELAELLRFDPSAKGDKDGVKVSEPFQPVVELGKLLAEFGNDEEAVESLLESISGLLSLLNSAAAKEPKVEKEIVEPVLPLPESQSAQFSSRPVFMVGDVEEGRLSPAYWLALPGADDADQEQEQVPVDLIAIAEKNIDNFDLKSTLESLCLSTDVDSDLKSKKKGIGSVSGKRKYTPLINPALADVNNKRPFIAPMRGRGFSRASSHSSRANDPFRSRPPNTSRPPSMHVDDFVALESHHSGGNSQTQTKRPPKEGSRGRGRGFERNQVFPSTRGTGGRFFSPPGPYGRRESNRGGNRGTTRISNNAWGNRSNPNSNQKLSPGPGQRTNFGSHRCDYNSPFNQGENRPAGQRNRDPYTDMSRPSNIIPLGRFSRGLRAGGGMGQTGQGHWQDNRNKAQNQRFITPGTSSRGSGRRDMNARHNRSFTR</sequence>
<feature type="compositionally biased region" description="Pro residues" evidence="6">
    <location>
        <begin position="181"/>
        <end position="192"/>
    </location>
</feature>
<dbReference type="Proteomes" id="UP000054359">
    <property type="component" value="Unassembled WGS sequence"/>
</dbReference>
<feature type="domain" description="Virilizer N-terminal" evidence="7">
    <location>
        <begin position="4"/>
        <end position="190"/>
    </location>
</feature>
<feature type="compositionally biased region" description="Basic and acidic residues" evidence="6">
    <location>
        <begin position="1915"/>
        <end position="1926"/>
    </location>
</feature>
<comment type="similarity">
    <text evidence="2">Belongs to the vir family.</text>
</comment>
<feature type="compositionally biased region" description="Polar residues" evidence="6">
    <location>
        <begin position="1993"/>
        <end position="2017"/>
    </location>
</feature>
<evidence type="ECO:0000256" key="2">
    <source>
        <dbReference type="ARBA" id="ARBA00008371"/>
    </source>
</evidence>
<feature type="compositionally biased region" description="Polar residues" evidence="6">
    <location>
        <begin position="146"/>
        <end position="156"/>
    </location>
</feature>
<dbReference type="OMA" id="YWLEPLP"/>
<feature type="region of interest" description="Disordered" evidence="6">
    <location>
        <begin position="837"/>
        <end position="861"/>
    </location>
</feature>
<dbReference type="OrthoDB" id="6427812at2759"/>
<feature type="compositionally biased region" description="Basic and acidic residues" evidence="6">
    <location>
        <begin position="336"/>
        <end position="376"/>
    </location>
</feature>
<protein>
    <submittedName>
        <fullName evidence="8">Protein virilizer-like protein</fullName>
    </submittedName>
</protein>
<feature type="compositionally biased region" description="Gly residues" evidence="6">
    <location>
        <begin position="2063"/>
        <end position="2072"/>
    </location>
</feature>
<accession>A0A087TDJ1</accession>
<dbReference type="PANTHER" id="PTHR23185">
    <property type="entry name" value="PROTEIN VIRILIZER HOMOLOG"/>
    <property type="match status" value="1"/>
</dbReference>
<name>A0A087TDJ1_STEMI</name>
<dbReference type="STRING" id="407821.A0A087TDJ1"/>
<evidence type="ECO:0000259" key="7">
    <source>
        <dbReference type="Pfam" id="PF15912"/>
    </source>
</evidence>
<dbReference type="PANTHER" id="PTHR23185:SF0">
    <property type="entry name" value="PROTEIN VIRILIZER HOMOLOG"/>
    <property type="match status" value="1"/>
</dbReference>
<dbReference type="GO" id="GO:0006397">
    <property type="term" value="P:mRNA processing"/>
    <property type="evidence" value="ECO:0007669"/>
    <property type="project" value="UniProtKB-KW"/>
</dbReference>
<dbReference type="GO" id="GO:0008380">
    <property type="term" value="P:RNA splicing"/>
    <property type="evidence" value="ECO:0007669"/>
    <property type="project" value="UniProtKB-KW"/>
</dbReference>
<evidence type="ECO:0000256" key="3">
    <source>
        <dbReference type="ARBA" id="ARBA00022664"/>
    </source>
</evidence>
<dbReference type="InterPro" id="IPR031801">
    <property type="entry name" value="VIR_N"/>
</dbReference>
<evidence type="ECO:0000256" key="5">
    <source>
        <dbReference type="ARBA" id="ARBA00023242"/>
    </source>
</evidence>
<dbReference type="EMBL" id="KK114734">
    <property type="protein sequence ID" value="KFM63180.1"/>
    <property type="molecule type" value="Genomic_DNA"/>
</dbReference>
<feature type="region of interest" description="Disordered" evidence="6">
    <location>
        <begin position="128"/>
        <end position="192"/>
    </location>
</feature>
<feature type="compositionally biased region" description="Polar residues" evidence="6">
    <location>
        <begin position="2082"/>
        <end position="2097"/>
    </location>
</feature>
<dbReference type="GO" id="GO:0003723">
    <property type="term" value="F:RNA binding"/>
    <property type="evidence" value="ECO:0007669"/>
    <property type="project" value="TreeGrafter"/>
</dbReference>
<feature type="non-terminal residue" evidence="8">
    <location>
        <position position="2113"/>
    </location>
</feature>
<feature type="compositionally biased region" description="Low complexity" evidence="6">
    <location>
        <begin position="1904"/>
        <end position="1913"/>
    </location>
</feature>
<keyword evidence="3" id="KW-0507">mRNA processing</keyword>
<comment type="subcellular location">
    <subcellularLocation>
        <location evidence="1">Nucleus</location>
    </subcellularLocation>
</comment>
<evidence type="ECO:0000256" key="4">
    <source>
        <dbReference type="ARBA" id="ARBA00023187"/>
    </source>
</evidence>
<feature type="region of interest" description="Disordered" evidence="6">
    <location>
        <begin position="259"/>
        <end position="480"/>
    </location>
</feature>
<reference evidence="8 9" key="1">
    <citation type="submission" date="2013-11" db="EMBL/GenBank/DDBJ databases">
        <title>Genome sequencing of Stegodyphus mimosarum.</title>
        <authorList>
            <person name="Bechsgaard J."/>
        </authorList>
    </citation>
    <scope>NUCLEOTIDE SEQUENCE [LARGE SCALE GENOMIC DNA]</scope>
</reference>
<keyword evidence="9" id="KW-1185">Reference proteome</keyword>
<feature type="compositionally biased region" description="Basic and acidic residues" evidence="6">
    <location>
        <begin position="308"/>
        <end position="327"/>
    </location>
</feature>
<dbReference type="Pfam" id="PF15912">
    <property type="entry name" value="VIR_N"/>
    <property type="match status" value="1"/>
</dbReference>
<organism evidence="8 9">
    <name type="scientific">Stegodyphus mimosarum</name>
    <name type="common">African social velvet spider</name>
    <dbReference type="NCBI Taxonomy" id="407821"/>
    <lineage>
        <taxon>Eukaryota</taxon>
        <taxon>Metazoa</taxon>
        <taxon>Ecdysozoa</taxon>
        <taxon>Arthropoda</taxon>
        <taxon>Chelicerata</taxon>
        <taxon>Arachnida</taxon>
        <taxon>Araneae</taxon>
        <taxon>Araneomorphae</taxon>
        <taxon>Entelegynae</taxon>
        <taxon>Eresoidea</taxon>
        <taxon>Eresidae</taxon>
        <taxon>Stegodyphus</taxon>
    </lineage>
</organism>